<feature type="transmembrane region" description="Helical" evidence="1">
    <location>
        <begin position="518"/>
        <end position="536"/>
    </location>
</feature>
<keyword evidence="1" id="KW-1133">Transmembrane helix</keyword>
<evidence type="ECO:0000313" key="2">
    <source>
        <dbReference type="EMBL" id="CAI9917524.1"/>
    </source>
</evidence>
<proteinExistence type="predicted"/>
<protein>
    <recommendedName>
        <fullName evidence="5">Transmembrane protein</fullName>
    </recommendedName>
</protein>
<evidence type="ECO:0000256" key="1">
    <source>
        <dbReference type="SAM" id="Phobius"/>
    </source>
</evidence>
<reference evidence="3 4" key="2">
    <citation type="submission" date="2024-07" db="EMBL/GenBank/DDBJ databases">
        <authorList>
            <person name="Akdeniz Z."/>
        </authorList>
    </citation>
    <scope>NUCLEOTIDE SEQUENCE [LARGE SCALE GENOMIC DNA]</scope>
</reference>
<evidence type="ECO:0000313" key="4">
    <source>
        <dbReference type="Proteomes" id="UP001642409"/>
    </source>
</evidence>
<comment type="caution">
    <text evidence="2">The sequence shown here is derived from an EMBL/GenBank/DDBJ whole genome shotgun (WGS) entry which is preliminary data.</text>
</comment>
<reference evidence="2" key="1">
    <citation type="submission" date="2023-06" db="EMBL/GenBank/DDBJ databases">
        <authorList>
            <person name="Kurt Z."/>
        </authorList>
    </citation>
    <scope>NUCLEOTIDE SEQUENCE</scope>
</reference>
<evidence type="ECO:0008006" key="5">
    <source>
        <dbReference type="Google" id="ProtNLM"/>
    </source>
</evidence>
<keyword evidence="1" id="KW-0812">Transmembrane</keyword>
<dbReference type="Proteomes" id="UP001642409">
    <property type="component" value="Unassembled WGS sequence"/>
</dbReference>
<keyword evidence="1" id="KW-0472">Membrane</keyword>
<dbReference type="EMBL" id="CATOUU010000132">
    <property type="protein sequence ID" value="CAI9917524.1"/>
    <property type="molecule type" value="Genomic_DNA"/>
</dbReference>
<dbReference type="AlphaFoldDB" id="A0AA86NDC6"/>
<gene>
    <name evidence="2" type="ORF">HINF_LOCUS5169</name>
    <name evidence="3" type="ORF">HINF_LOCUS57804</name>
</gene>
<dbReference type="EMBL" id="CAXDID020000320">
    <property type="protein sequence ID" value="CAL6076671.1"/>
    <property type="molecule type" value="Genomic_DNA"/>
</dbReference>
<keyword evidence="4" id="KW-1185">Reference proteome</keyword>
<name>A0AA86NDC6_9EUKA</name>
<sequence>MLMLFIIFTEQVNLVTNQLELKSCYNVKTQALLFSANQSICINLVSLNNSDCHTFPGSVKISIQLDQFTTLDPPYMPYTIISNFNYSTTEQICVQCLDPVCKSMNFQLSTKVKFRIETTSRFTECVCGKIERFEENRNECFHEDRINDQDFESKIILEQTHVCYWAAVNDKCSQMNTMVQTRATVTIQYNDSVQTYVYEPNDAQSSFELVPKTGTSGYFKYCFQDPKSLSYISKRIPIVGQLVIESTLNGIQLQAKSNTQRVIIQETNDGYYHTTAAIQVVEIQLYGLISIAEAQKYNSIIKNIDNPCYFAYITIFSKQNNFLVSGYLSYITAYFNNSITYIPKIENPLLYYYISQIKQKEDINSLIIHWNNFVSDENGNVYIAQRKLIDKIIVSCWTNISAQWNTPTQLTISVTNDINLKYCQLVKPQNISVSLSQILDLSAVYVLTPSFTRNIMNYSVNQTSFVLTTTNKALKQQVDTAFYNQFIIYDSNGNQLENAEINYWTLLKQDQVTFQIKTLFICMLTTGIYAISYKYLKAKIQSKKQLHLAEGRVLSDGKV</sequence>
<evidence type="ECO:0000313" key="3">
    <source>
        <dbReference type="EMBL" id="CAL6076671.1"/>
    </source>
</evidence>
<organism evidence="2">
    <name type="scientific">Hexamita inflata</name>
    <dbReference type="NCBI Taxonomy" id="28002"/>
    <lineage>
        <taxon>Eukaryota</taxon>
        <taxon>Metamonada</taxon>
        <taxon>Diplomonadida</taxon>
        <taxon>Hexamitidae</taxon>
        <taxon>Hexamitinae</taxon>
        <taxon>Hexamita</taxon>
    </lineage>
</organism>
<accession>A0AA86NDC6</accession>